<protein>
    <submittedName>
        <fullName evidence="5">PAS domain S-box-containing protein/diguanylate cyclase (GGDEF)-like protein</fullName>
    </submittedName>
</protein>
<evidence type="ECO:0000259" key="3">
    <source>
        <dbReference type="PROSITE" id="PS50883"/>
    </source>
</evidence>
<evidence type="ECO:0000313" key="6">
    <source>
        <dbReference type="Proteomes" id="UP000248326"/>
    </source>
</evidence>
<dbReference type="Proteomes" id="UP000248326">
    <property type="component" value="Unassembled WGS sequence"/>
</dbReference>
<evidence type="ECO:0000259" key="4">
    <source>
        <dbReference type="PROSITE" id="PS50887"/>
    </source>
</evidence>
<comment type="caution">
    <text evidence="5">The sequence shown here is derived from an EMBL/GenBank/DDBJ whole genome shotgun (WGS) entry which is preliminary data.</text>
</comment>
<dbReference type="SMART" id="SM00267">
    <property type="entry name" value="GGDEF"/>
    <property type="match status" value="1"/>
</dbReference>
<dbReference type="Gene3D" id="3.30.450.40">
    <property type="match status" value="1"/>
</dbReference>
<gene>
    <name evidence="5" type="ORF">DES52_11620</name>
</gene>
<evidence type="ECO:0000259" key="2">
    <source>
        <dbReference type="PROSITE" id="PS50113"/>
    </source>
</evidence>
<dbReference type="InterPro" id="IPR013656">
    <property type="entry name" value="PAS_4"/>
</dbReference>
<dbReference type="InterPro" id="IPR035919">
    <property type="entry name" value="EAL_sf"/>
</dbReference>
<feature type="domain" description="GGDEF" evidence="4">
    <location>
        <begin position="496"/>
        <end position="629"/>
    </location>
</feature>
<dbReference type="InterPro" id="IPR000160">
    <property type="entry name" value="GGDEF_dom"/>
</dbReference>
<dbReference type="RefSeq" id="WP_110888143.1">
    <property type="nucleotide sequence ID" value="NZ_QJSX01000016.1"/>
</dbReference>
<feature type="domain" description="PAS" evidence="1">
    <location>
        <begin position="315"/>
        <end position="385"/>
    </location>
</feature>
<dbReference type="SMART" id="SM00052">
    <property type="entry name" value="EAL"/>
    <property type="match status" value="1"/>
</dbReference>
<dbReference type="SUPFAM" id="SSF55785">
    <property type="entry name" value="PYP-like sensor domain (PAS domain)"/>
    <property type="match status" value="2"/>
</dbReference>
<dbReference type="Gene3D" id="3.30.450.20">
    <property type="entry name" value="PAS domain"/>
    <property type="match status" value="2"/>
</dbReference>
<dbReference type="PROSITE" id="PS50113">
    <property type="entry name" value="PAC"/>
    <property type="match status" value="1"/>
</dbReference>
<dbReference type="OrthoDB" id="9814202at2"/>
<dbReference type="Pfam" id="PF00990">
    <property type="entry name" value="GGDEF"/>
    <property type="match status" value="1"/>
</dbReference>
<dbReference type="InterPro" id="IPR000014">
    <property type="entry name" value="PAS"/>
</dbReference>
<dbReference type="SUPFAM" id="SSF55073">
    <property type="entry name" value="Nucleotide cyclase"/>
    <property type="match status" value="1"/>
</dbReference>
<dbReference type="CDD" id="cd00130">
    <property type="entry name" value="PAS"/>
    <property type="match status" value="1"/>
</dbReference>
<dbReference type="PROSITE" id="PS50887">
    <property type="entry name" value="GGDEF"/>
    <property type="match status" value="1"/>
</dbReference>
<dbReference type="Pfam" id="PF01590">
    <property type="entry name" value="GAF"/>
    <property type="match status" value="1"/>
</dbReference>
<dbReference type="InterPro" id="IPR029787">
    <property type="entry name" value="Nucleotide_cyclase"/>
</dbReference>
<dbReference type="NCBIfam" id="TIGR00229">
    <property type="entry name" value="sensory_box"/>
    <property type="match status" value="1"/>
</dbReference>
<dbReference type="PROSITE" id="PS50112">
    <property type="entry name" value="PAS"/>
    <property type="match status" value="1"/>
</dbReference>
<accession>A0A318S560</accession>
<dbReference type="InterPro" id="IPR035965">
    <property type="entry name" value="PAS-like_dom_sf"/>
</dbReference>
<dbReference type="Gene3D" id="3.30.70.270">
    <property type="match status" value="1"/>
</dbReference>
<dbReference type="NCBIfam" id="TIGR00254">
    <property type="entry name" value="GGDEF"/>
    <property type="match status" value="1"/>
</dbReference>
<dbReference type="Pfam" id="PF08448">
    <property type="entry name" value="PAS_4"/>
    <property type="match status" value="1"/>
</dbReference>
<dbReference type="InterPro" id="IPR029016">
    <property type="entry name" value="GAF-like_dom_sf"/>
</dbReference>
<dbReference type="InterPro" id="IPR003018">
    <property type="entry name" value="GAF"/>
</dbReference>
<dbReference type="CDD" id="cd01948">
    <property type="entry name" value="EAL"/>
    <property type="match status" value="1"/>
</dbReference>
<organism evidence="5 6">
    <name type="scientific">Deinococcus yavapaiensis KR-236</name>
    <dbReference type="NCBI Taxonomy" id="694435"/>
    <lineage>
        <taxon>Bacteria</taxon>
        <taxon>Thermotogati</taxon>
        <taxon>Deinococcota</taxon>
        <taxon>Deinococci</taxon>
        <taxon>Deinococcales</taxon>
        <taxon>Deinococcaceae</taxon>
        <taxon>Deinococcus</taxon>
    </lineage>
</organism>
<dbReference type="InterPro" id="IPR001633">
    <property type="entry name" value="EAL_dom"/>
</dbReference>
<dbReference type="EMBL" id="QJSX01000016">
    <property type="protein sequence ID" value="PYE50953.1"/>
    <property type="molecule type" value="Genomic_DNA"/>
</dbReference>
<dbReference type="PANTHER" id="PTHR44757:SF2">
    <property type="entry name" value="BIOFILM ARCHITECTURE MAINTENANCE PROTEIN MBAA"/>
    <property type="match status" value="1"/>
</dbReference>
<dbReference type="InterPro" id="IPR052155">
    <property type="entry name" value="Biofilm_reg_signaling"/>
</dbReference>
<feature type="domain" description="EAL" evidence="3">
    <location>
        <begin position="638"/>
        <end position="890"/>
    </location>
</feature>
<dbReference type="SUPFAM" id="SSF55781">
    <property type="entry name" value="GAF domain-like"/>
    <property type="match status" value="1"/>
</dbReference>
<proteinExistence type="predicted"/>
<dbReference type="SMART" id="SM00065">
    <property type="entry name" value="GAF"/>
    <property type="match status" value="1"/>
</dbReference>
<dbReference type="Gene3D" id="3.20.20.450">
    <property type="entry name" value="EAL domain"/>
    <property type="match status" value="1"/>
</dbReference>
<name>A0A318S560_9DEIO</name>
<dbReference type="PANTHER" id="PTHR44757">
    <property type="entry name" value="DIGUANYLATE CYCLASE DGCP"/>
    <property type="match status" value="1"/>
</dbReference>
<keyword evidence="6" id="KW-1185">Reference proteome</keyword>
<dbReference type="InterPro" id="IPR000700">
    <property type="entry name" value="PAS-assoc_C"/>
</dbReference>
<dbReference type="InterPro" id="IPR043128">
    <property type="entry name" value="Rev_trsase/Diguanyl_cyclase"/>
</dbReference>
<dbReference type="SUPFAM" id="SSF141868">
    <property type="entry name" value="EAL domain-like"/>
    <property type="match status" value="1"/>
</dbReference>
<dbReference type="PROSITE" id="PS50883">
    <property type="entry name" value="EAL"/>
    <property type="match status" value="1"/>
</dbReference>
<sequence length="893" mass="100727">MADAYAASNSDQFEANRELQRLAALRALPFLQPSSTALLDALTRSLAGVLKAPMACVNLRDDQRHVLVSKHGRSLTERDRPTNAALRQHLLERASDEPLVILDALRDARFTNDPFVQGPPHIRFFVSIPLVTPEDASLGSLCVYDTKPRTRFTSEEEAVLRDFTALVMHELQRHRDDTERRRLTRALLDRKMHLRFALEGAGMIAWKLDLHSTLLTIEIHGQTHVWPASETIPLHSFLPWVHVDDHAVVSQLVSTLRDHLPTDPTVDIVLRVQHPSGSKRHVAVRGRRHADGHSVLGVAFDFTEQYAASNTLRDRDEMLTRVLRGVRDAVYLQDANGTYIFVNDTAAAAIGQPVENILGRTYWELFDLDTARAFERVTARARKAADVTTIEEQWLVDGALRNFRTTLTPFPLPSGGQGILGVARDVTQERRVERALRKNNELLAQQVQERTRRLEHHLQQAQHDAFHDALTGLANRALLLDRLDHSVKLHIDRANHRFAVLTINIVRFKRIVETYGSTSGDALLLQVAHRLRREASRSNTIARMGGDEFVVVAENLCSPEEVQTFAQQLLRALTQPYKLAGRDVRVDVRMGVTVCLHEYKNAPDVLADAALALQMAREHPASPVVFYHPDHKGQVAERAQLTRDVLSALDRREFEVYFQPILDAHTNSIIAFEALARWRHPTRGVLTPDVFLEVLRETRRLAEFDRFIVNEACRHAAKWTAPTASAPSVSVNCSLEMLRSHEVTSFVQSTLLHYSLPPERLWLEVVEEAFDDVTTAVASELRALGCEVLLDNFGMGRSSLSRLSRLPVTRVKVDRSLMLNLGCDEKQGRRVLHAVVELCRTLGFQVIMEGVATPANRALVQALQVNAWQGFVHSRPMQGRYVSRLLRRGHTNT</sequence>
<dbReference type="AlphaFoldDB" id="A0A318S560"/>
<dbReference type="SMART" id="SM00091">
    <property type="entry name" value="PAS"/>
    <property type="match status" value="2"/>
</dbReference>
<evidence type="ECO:0000259" key="1">
    <source>
        <dbReference type="PROSITE" id="PS50112"/>
    </source>
</evidence>
<reference evidence="5 6" key="1">
    <citation type="submission" date="2018-06" db="EMBL/GenBank/DDBJ databases">
        <title>Genomic Encyclopedia of Type Strains, Phase IV (KMG-IV): sequencing the most valuable type-strain genomes for metagenomic binning, comparative biology and taxonomic classification.</title>
        <authorList>
            <person name="Goeker M."/>
        </authorList>
    </citation>
    <scope>NUCLEOTIDE SEQUENCE [LARGE SCALE GENOMIC DNA]</scope>
    <source>
        <strain evidence="5 6">DSM 18048</strain>
    </source>
</reference>
<evidence type="ECO:0000313" key="5">
    <source>
        <dbReference type="EMBL" id="PYE50953.1"/>
    </source>
</evidence>
<dbReference type="CDD" id="cd01949">
    <property type="entry name" value="GGDEF"/>
    <property type="match status" value="1"/>
</dbReference>
<dbReference type="Pfam" id="PF00563">
    <property type="entry name" value="EAL"/>
    <property type="match status" value="1"/>
</dbReference>
<feature type="domain" description="PAC" evidence="2">
    <location>
        <begin position="383"/>
        <end position="438"/>
    </location>
</feature>